<proteinExistence type="predicted"/>
<reference evidence="3 4" key="1">
    <citation type="submission" date="2024-12" db="EMBL/GenBank/DDBJ databases">
        <authorList>
            <person name="Hu S."/>
        </authorList>
    </citation>
    <scope>NUCLEOTIDE SEQUENCE [LARGE SCALE GENOMIC DNA]</scope>
    <source>
        <strain evidence="3 4">P-25</strain>
    </source>
</reference>
<protein>
    <submittedName>
        <fullName evidence="3">IS3 family transposase</fullName>
    </submittedName>
</protein>
<name>A0ABW9JJ88_9SPHI</name>
<evidence type="ECO:0000313" key="3">
    <source>
        <dbReference type="EMBL" id="MFN0292472.1"/>
    </source>
</evidence>
<dbReference type="InterPro" id="IPR036397">
    <property type="entry name" value="RNaseH_sf"/>
</dbReference>
<dbReference type="PANTHER" id="PTHR46889">
    <property type="entry name" value="TRANSPOSASE INSF FOR INSERTION SEQUENCE IS3B-RELATED"/>
    <property type="match status" value="1"/>
</dbReference>
<feature type="domain" description="Integrase catalytic" evidence="2">
    <location>
        <begin position="176"/>
        <end position="339"/>
    </location>
</feature>
<dbReference type="Gene3D" id="3.30.420.10">
    <property type="entry name" value="Ribonuclease H-like superfamily/Ribonuclease H"/>
    <property type="match status" value="1"/>
</dbReference>
<evidence type="ECO:0000313" key="4">
    <source>
        <dbReference type="Proteomes" id="UP001517367"/>
    </source>
</evidence>
<evidence type="ECO:0000256" key="1">
    <source>
        <dbReference type="SAM" id="MobiDB-lite"/>
    </source>
</evidence>
<sequence length="352" mass="40896">MALPEKRQLGQTDERSTEAAYQRTRKTTGRRKAEGTGLPKADLHRRKRGRDKHPKKRRSQTIDELAKTYSRKVSMFCALFGFSKQAYFKHRQQHRKSQSTELEVRRRVLLVRRLMPKIGTRKLHYLLRSDIGIGRDRLFHLLREQGLLISKRKKYTKTTNSRHWMRKYPNLTANLKLTRPEQLWVSDITYVDTTQDGNSYLHLVTDAYSKQIMGYELCGDMESKSTLRALKMALGNRRYGHPLIHHSDRGLQYCSRIYVDELERNGIMISMTENGDPYENATAERINGILKGEFGLGDVLNNLSEAKALAKQSIAIYNSLRPHLSCKMLTPVQMHGQQEVELKTYKKTLNNC</sequence>
<dbReference type="EMBL" id="SRMP02000024">
    <property type="protein sequence ID" value="MFN0292472.1"/>
    <property type="molecule type" value="Genomic_DNA"/>
</dbReference>
<evidence type="ECO:0000259" key="2">
    <source>
        <dbReference type="PROSITE" id="PS50994"/>
    </source>
</evidence>
<dbReference type="PANTHER" id="PTHR46889:SF5">
    <property type="entry name" value="INTEGRASE PROTEIN"/>
    <property type="match status" value="1"/>
</dbReference>
<keyword evidence="4" id="KW-1185">Reference proteome</keyword>
<gene>
    <name evidence="3" type="ORF">E5L68_013795</name>
</gene>
<feature type="region of interest" description="Disordered" evidence="1">
    <location>
        <begin position="1"/>
        <end position="61"/>
    </location>
</feature>
<accession>A0ABW9JJ88</accession>
<dbReference type="InterPro" id="IPR012337">
    <property type="entry name" value="RNaseH-like_sf"/>
</dbReference>
<comment type="caution">
    <text evidence="3">The sequence shown here is derived from an EMBL/GenBank/DDBJ whole genome shotgun (WGS) entry which is preliminary data.</text>
</comment>
<dbReference type="Proteomes" id="UP001517367">
    <property type="component" value="Unassembled WGS sequence"/>
</dbReference>
<feature type="compositionally biased region" description="Basic and acidic residues" evidence="1">
    <location>
        <begin position="1"/>
        <end position="17"/>
    </location>
</feature>
<dbReference type="NCBIfam" id="NF033516">
    <property type="entry name" value="transpos_IS3"/>
    <property type="match status" value="1"/>
</dbReference>
<dbReference type="InterPro" id="IPR001584">
    <property type="entry name" value="Integrase_cat-core"/>
</dbReference>
<organism evidence="3 4">
    <name type="scientific">Pedobacter helvus</name>
    <dbReference type="NCBI Taxonomy" id="2563444"/>
    <lineage>
        <taxon>Bacteria</taxon>
        <taxon>Pseudomonadati</taxon>
        <taxon>Bacteroidota</taxon>
        <taxon>Sphingobacteriia</taxon>
        <taxon>Sphingobacteriales</taxon>
        <taxon>Sphingobacteriaceae</taxon>
        <taxon>Pedobacter</taxon>
    </lineage>
</organism>
<dbReference type="PROSITE" id="PS50994">
    <property type="entry name" value="INTEGRASE"/>
    <property type="match status" value="1"/>
</dbReference>
<dbReference type="InterPro" id="IPR050900">
    <property type="entry name" value="Transposase_IS3/IS150/IS904"/>
</dbReference>
<dbReference type="InterPro" id="IPR048020">
    <property type="entry name" value="Transpos_IS3"/>
</dbReference>
<dbReference type="SUPFAM" id="SSF53098">
    <property type="entry name" value="Ribonuclease H-like"/>
    <property type="match status" value="1"/>
</dbReference>
<dbReference type="Pfam" id="PF00665">
    <property type="entry name" value="rve"/>
    <property type="match status" value="1"/>
</dbReference>
<feature type="compositionally biased region" description="Basic residues" evidence="1">
    <location>
        <begin position="43"/>
        <end position="59"/>
    </location>
</feature>
<dbReference type="RefSeq" id="WP_246073712.1">
    <property type="nucleotide sequence ID" value="NZ_SRMP02000024.1"/>
</dbReference>